<feature type="domain" description="HAMP" evidence="12">
    <location>
        <begin position="210"/>
        <end position="262"/>
    </location>
</feature>
<dbReference type="InterPro" id="IPR005467">
    <property type="entry name" value="His_kinase_dom"/>
</dbReference>
<name>A0A562JLN2_9FIRM</name>
<dbReference type="FunFam" id="1.10.287.130:FF:000001">
    <property type="entry name" value="Two-component sensor histidine kinase"/>
    <property type="match status" value="1"/>
</dbReference>
<evidence type="ECO:0000256" key="6">
    <source>
        <dbReference type="ARBA" id="ARBA00022777"/>
    </source>
</evidence>
<dbReference type="InterPro" id="IPR000014">
    <property type="entry name" value="PAS"/>
</dbReference>
<dbReference type="Pfam" id="PF02518">
    <property type="entry name" value="HATPase_c"/>
    <property type="match status" value="1"/>
</dbReference>
<dbReference type="GO" id="GO:0004721">
    <property type="term" value="F:phosphoprotein phosphatase activity"/>
    <property type="evidence" value="ECO:0007669"/>
    <property type="project" value="TreeGrafter"/>
</dbReference>
<dbReference type="PROSITE" id="PS50112">
    <property type="entry name" value="PAS"/>
    <property type="match status" value="1"/>
</dbReference>
<dbReference type="CDD" id="cd00075">
    <property type="entry name" value="HATPase"/>
    <property type="match status" value="1"/>
</dbReference>
<dbReference type="Pfam" id="PF00512">
    <property type="entry name" value="HisKA"/>
    <property type="match status" value="1"/>
</dbReference>
<dbReference type="SMART" id="SM00304">
    <property type="entry name" value="HAMP"/>
    <property type="match status" value="1"/>
</dbReference>
<comment type="subcellular location">
    <subcellularLocation>
        <location evidence="2">Membrane</location>
    </subcellularLocation>
</comment>
<organism evidence="13 14">
    <name type="scientific">Sedimentibacter saalensis</name>
    <dbReference type="NCBI Taxonomy" id="130788"/>
    <lineage>
        <taxon>Bacteria</taxon>
        <taxon>Bacillati</taxon>
        <taxon>Bacillota</taxon>
        <taxon>Tissierellia</taxon>
        <taxon>Sedimentibacter</taxon>
    </lineage>
</organism>
<keyword evidence="4" id="KW-0597">Phosphoprotein</keyword>
<keyword evidence="9" id="KW-1133">Transmembrane helix</keyword>
<dbReference type="InterPro" id="IPR035965">
    <property type="entry name" value="PAS-like_dom_sf"/>
</dbReference>
<keyword evidence="5" id="KW-0808">Transferase</keyword>
<dbReference type="Gene3D" id="3.30.565.10">
    <property type="entry name" value="Histidine kinase-like ATPase, C-terminal domain"/>
    <property type="match status" value="1"/>
</dbReference>
<dbReference type="InterPro" id="IPR003594">
    <property type="entry name" value="HATPase_dom"/>
</dbReference>
<dbReference type="Pfam" id="PF00672">
    <property type="entry name" value="HAMP"/>
    <property type="match status" value="1"/>
</dbReference>
<keyword evidence="14" id="KW-1185">Reference proteome</keyword>
<keyword evidence="7" id="KW-0902">Two-component regulatory system</keyword>
<dbReference type="EC" id="2.7.13.3" evidence="3"/>
<reference evidence="13 14" key="1">
    <citation type="submission" date="2019-07" db="EMBL/GenBank/DDBJ databases">
        <title>Genomic Encyclopedia of Type Strains, Phase I: the one thousand microbial genomes (KMG-I) project.</title>
        <authorList>
            <person name="Kyrpides N."/>
        </authorList>
    </citation>
    <scope>NUCLEOTIDE SEQUENCE [LARGE SCALE GENOMIC DNA]</scope>
    <source>
        <strain evidence="13 14">DSM 13558</strain>
    </source>
</reference>
<dbReference type="Gene3D" id="3.30.450.20">
    <property type="entry name" value="PAS domain"/>
    <property type="match status" value="2"/>
</dbReference>
<accession>A0A562JLN2</accession>
<dbReference type="InterPro" id="IPR004358">
    <property type="entry name" value="Sig_transdc_His_kin-like_C"/>
</dbReference>
<dbReference type="SUPFAM" id="SSF55874">
    <property type="entry name" value="ATPase domain of HSP90 chaperone/DNA topoisomerase II/histidine kinase"/>
    <property type="match status" value="1"/>
</dbReference>
<gene>
    <name evidence="13" type="ORF">LY60_00306</name>
</gene>
<dbReference type="CDD" id="cd06225">
    <property type="entry name" value="HAMP"/>
    <property type="match status" value="1"/>
</dbReference>
<dbReference type="PANTHER" id="PTHR45453:SF1">
    <property type="entry name" value="PHOSPHATE REGULON SENSOR PROTEIN PHOR"/>
    <property type="match status" value="1"/>
</dbReference>
<feature type="domain" description="Histidine kinase" evidence="10">
    <location>
        <begin position="385"/>
        <end position="603"/>
    </location>
</feature>
<evidence type="ECO:0000313" key="14">
    <source>
        <dbReference type="Proteomes" id="UP000315343"/>
    </source>
</evidence>
<comment type="catalytic activity">
    <reaction evidence="1">
        <text>ATP + protein L-histidine = ADP + protein N-phospho-L-histidine.</text>
        <dbReference type="EC" id="2.7.13.3"/>
    </reaction>
</comment>
<dbReference type="PRINTS" id="PR00344">
    <property type="entry name" value="BCTRLSENSOR"/>
</dbReference>
<dbReference type="Gene3D" id="1.10.287.130">
    <property type="match status" value="1"/>
</dbReference>
<dbReference type="SMART" id="SM00388">
    <property type="entry name" value="HisKA"/>
    <property type="match status" value="1"/>
</dbReference>
<proteinExistence type="predicted"/>
<protein>
    <recommendedName>
        <fullName evidence="3">histidine kinase</fullName>
        <ecNumber evidence="3">2.7.13.3</ecNumber>
    </recommendedName>
</protein>
<comment type="caution">
    <text evidence="13">The sequence shown here is derived from an EMBL/GenBank/DDBJ whole genome shotgun (WGS) entry which is preliminary data.</text>
</comment>
<dbReference type="SUPFAM" id="SSF55785">
    <property type="entry name" value="PYP-like sensor domain (PAS domain)"/>
    <property type="match status" value="1"/>
</dbReference>
<dbReference type="CDD" id="cd00082">
    <property type="entry name" value="HisKA"/>
    <property type="match status" value="1"/>
</dbReference>
<evidence type="ECO:0000256" key="2">
    <source>
        <dbReference type="ARBA" id="ARBA00004370"/>
    </source>
</evidence>
<evidence type="ECO:0000259" key="11">
    <source>
        <dbReference type="PROSITE" id="PS50112"/>
    </source>
</evidence>
<evidence type="ECO:0000256" key="9">
    <source>
        <dbReference type="SAM" id="Phobius"/>
    </source>
</evidence>
<dbReference type="EMBL" id="VLKH01000001">
    <property type="protein sequence ID" value="TWH83694.1"/>
    <property type="molecule type" value="Genomic_DNA"/>
</dbReference>
<evidence type="ECO:0000256" key="4">
    <source>
        <dbReference type="ARBA" id="ARBA00022553"/>
    </source>
</evidence>
<dbReference type="PROSITE" id="PS50109">
    <property type="entry name" value="HIS_KIN"/>
    <property type="match status" value="1"/>
</dbReference>
<feature type="transmembrane region" description="Helical" evidence="9">
    <location>
        <begin position="15"/>
        <end position="37"/>
    </location>
</feature>
<keyword evidence="8 9" id="KW-0472">Membrane</keyword>
<dbReference type="PROSITE" id="PS50885">
    <property type="entry name" value="HAMP"/>
    <property type="match status" value="1"/>
</dbReference>
<keyword evidence="6 13" id="KW-0418">Kinase</keyword>
<evidence type="ECO:0000256" key="7">
    <source>
        <dbReference type="ARBA" id="ARBA00023012"/>
    </source>
</evidence>
<evidence type="ECO:0000256" key="1">
    <source>
        <dbReference type="ARBA" id="ARBA00000085"/>
    </source>
</evidence>
<evidence type="ECO:0000313" key="13">
    <source>
        <dbReference type="EMBL" id="TWH83694.1"/>
    </source>
</evidence>
<dbReference type="GO" id="GO:0005886">
    <property type="term" value="C:plasma membrane"/>
    <property type="evidence" value="ECO:0007669"/>
    <property type="project" value="TreeGrafter"/>
</dbReference>
<dbReference type="GO" id="GO:0016036">
    <property type="term" value="P:cellular response to phosphate starvation"/>
    <property type="evidence" value="ECO:0007669"/>
    <property type="project" value="TreeGrafter"/>
</dbReference>
<dbReference type="GO" id="GO:0000155">
    <property type="term" value="F:phosphorelay sensor kinase activity"/>
    <property type="evidence" value="ECO:0007669"/>
    <property type="project" value="InterPro"/>
</dbReference>
<dbReference type="InterPro" id="IPR036890">
    <property type="entry name" value="HATPase_C_sf"/>
</dbReference>
<dbReference type="SMART" id="SM00387">
    <property type="entry name" value="HATPase_c"/>
    <property type="match status" value="1"/>
</dbReference>
<dbReference type="Proteomes" id="UP000315343">
    <property type="component" value="Unassembled WGS sequence"/>
</dbReference>
<keyword evidence="9" id="KW-0812">Transmembrane</keyword>
<evidence type="ECO:0000256" key="3">
    <source>
        <dbReference type="ARBA" id="ARBA00012438"/>
    </source>
</evidence>
<feature type="transmembrane region" description="Helical" evidence="9">
    <location>
        <begin position="195"/>
        <end position="216"/>
    </location>
</feature>
<dbReference type="SUPFAM" id="SSF158472">
    <property type="entry name" value="HAMP domain-like"/>
    <property type="match status" value="1"/>
</dbReference>
<evidence type="ECO:0000256" key="8">
    <source>
        <dbReference type="ARBA" id="ARBA00023136"/>
    </source>
</evidence>
<dbReference type="FunFam" id="3.30.565.10:FF:000006">
    <property type="entry name" value="Sensor histidine kinase WalK"/>
    <property type="match status" value="1"/>
</dbReference>
<dbReference type="InterPro" id="IPR003661">
    <property type="entry name" value="HisK_dim/P_dom"/>
</dbReference>
<dbReference type="SUPFAM" id="SSF47384">
    <property type="entry name" value="Homodimeric domain of signal transducing histidine kinase"/>
    <property type="match status" value="1"/>
</dbReference>
<dbReference type="InterPro" id="IPR003660">
    <property type="entry name" value="HAMP_dom"/>
</dbReference>
<feature type="domain" description="PAS" evidence="11">
    <location>
        <begin position="267"/>
        <end position="308"/>
    </location>
</feature>
<sequence>MTPALGAIMFKSIKWRFVLIYFLLVFLSMSIVGIYIVDQLEEIQLEMNSKNMDSRIRFIIASSDPLKSNMWEDKTEEIQKSINSLQVGYNEDLYVILNDEKKTIIAGSVEEVIGQSALNTNKINNYILAKSMDGNPAHIAPPDEFDGEKDPSYYHMSYPVYADGSIKGFIYFVNNIEYIYDTVNESRDIMSKATLIALAITIFLGLILSSSITGPIKDLTAKAEQMSKGDFDHKVDVKSDDEIGQLGNTFNFLIDELKGTMSKLQQEKSKMETTFKYMADGVLTVDAAGSIVHANPVAERLLSLKKEDEDYDSAIVRVKDKMMLNNLKKNNYHGTDILEQNGETYNIDYAPFMNNKNEIGGVIIVFKNITEQYKIDKLQKEFVANVSHELKTPITTIKSYTETLLDGALEERQIAVDFLTVINSESDRMARLVSDLLRLSRMDYSKTKWKKENLSLSDMVSQVLKKLQIQIKNKNIHLQLGKIPEDMHILFDRDGFEQILLNIAGNAVKYTPENGNVYISAYREDNNVVVSIKDDGIGIPPEDQSRVFERFYRVDKARTRDMGGTGLGLSIAKQIADAHDSTIAIKSEINKGTEMIIKIPELF</sequence>
<evidence type="ECO:0000259" key="12">
    <source>
        <dbReference type="PROSITE" id="PS50885"/>
    </source>
</evidence>
<dbReference type="InterPro" id="IPR050351">
    <property type="entry name" value="BphY/WalK/GraS-like"/>
</dbReference>
<dbReference type="Gene3D" id="1.10.8.500">
    <property type="entry name" value="HAMP domain in histidine kinase"/>
    <property type="match status" value="1"/>
</dbReference>
<dbReference type="InterPro" id="IPR036097">
    <property type="entry name" value="HisK_dim/P_sf"/>
</dbReference>
<dbReference type="PANTHER" id="PTHR45453">
    <property type="entry name" value="PHOSPHATE REGULON SENSOR PROTEIN PHOR"/>
    <property type="match status" value="1"/>
</dbReference>
<evidence type="ECO:0000256" key="5">
    <source>
        <dbReference type="ARBA" id="ARBA00022679"/>
    </source>
</evidence>
<dbReference type="AlphaFoldDB" id="A0A562JLN2"/>
<evidence type="ECO:0000259" key="10">
    <source>
        <dbReference type="PROSITE" id="PS50109"/>
    </source>
</evidence>